<feature type="region of interest" description="Disordered" evidence="1">
    <location>
        <begin position="17"/>
        <end position="55"/>
    </location>
</feature>
<protein>
    <submittedName>
        <fullName evidence="3">Uncharacterized protein</fullName>
    </submittedName>
</protein>
<evidence type="ECO:0000313" key="3">
    <source>
        <dbReference type="EMBL" id="KAJ1112039.1"/>
    </source>
</evidence>
<comment type="caution">
    <text evidence="3">The sequence shown here is derived from an EMBL/GenBank/DDBJ whole genome shotgun (WGS) entry which is preliminary data.</text>
</comment>
<sequence length="100" mass="11093">MFPGSGFGLIHWQSSRALRGETGAGGRDRERQAQERPSEEGGEKPSSAEETLLITSPGVFPPQENLKATQHRLFLQWLTPDLLLFITIASCGPLFCFFFP</sequence>
<organism evidence="3 4">
    <name type="scientific">Pleurodeles waltl</name>
    <name type="common">Iberian ribbed newt</name>
    <dbReference type="NCBI Taxonomy" id="8319"/>
    <lineage>
        <taxon>Eukaryota</taxon>
        <taxon>Metazoa</taxon>
        <taxon>Chordata</taxon>
        <taxon>Craniata</taxon>
        <taxon>Vertebrata</taxon>
        <taxon>Euteleostomi</taxon>
        <taxon>Amphibia</taxon>
        <taxon>Batrachia</taxon>
        <taxon>Caudata</taxon>
        <taxon>Salamandroidea</taxon>
        <taxon>Salamandridae</taxon>
        <taxon>Pleurodelinae</taxon>
        <taxon>Pleurodeles</taxon>
    </lineage>
</organism>
<keyword evidence="4" id="KW-1185">Reference proteome</keyword>
<dbReference type="EMBL" id="JANPWB010000012">
    <property type="protein sequence ID" value="KAJ1112039.1"/>
    <property type="molecule type" value="Genomic_DNA"/>
</dbReference>
<feature type="compositionally biased region" description="Basic and acidic residues" evidence="1">
    <location>
        <begin position="26"/>
        <end position="47"/>
    </location>
</feature>
<keyword evidence="2" id="KW-1133">Transmembrane helix</keyword>
<accession>A0AAV7NBI5</accession>
<evidence type="ECO:0000256" key="1">
    <source>
        <dbReference type="SAM" id="MobiDB-lite"/>
    </source>
</evidence>
<name>A0AAV7NBI5_PLEWA</name>
<gene>
    <name evidence="3" type="ORF">NDU88_000311</name>
</gene>
<dbReference type="AlphaFoldDB" id="A0AAV7NBI5"/>
<evidence type="ECO:0000256" key="2">
    <source>
        <dbReference type="SAM" id="Phobius"/>
    </source>
</evidence>
<evidence type="ECO:0000313" key="4">
    <source>
        <dbReference type="Proteomes" id="UP001066276"/>
    </source>
</evidence>
<feature type="transmembrane region" description="Helical" evidence="2">
    <location>
        <begin position="82"/>
        <end position="99"/>
    </location>
</feature>
<reference evidence="3" key="1">
    <citation type="journal article" date="2022" name="bioRxiv">
        <title>Sequencing and chromosome-scale assembly of the giantPleurodeles waltlgenome.</title>
        <authorList>
            <person name="Brown T."/>
            <person name="Elewa A."/>
            <person name="Iarovenko S."/>
            <person name="Subramanian E."/>
            <person name="Araus A.J."/>
            <person name="Petzold A."/>
            <person name="Susuki M."/>
            <person name="Suzuki K.-i.T."/>
            <person name="Hayashi T."/>
            <person name="Toyoda A."/>
            <person name="Oliveira C."/>
            <person name="Osipova E."/>
            <person name="Leigh N.D."/>
            <person name="Simon A."/>
            <person name="Yun M.H."/>
        </authorList>
    </citation>
    <scope>NUCLEOTIDE SEQUENCE</scope>
    <source>
        <strain evidence="3">20211129_DDA</strain>
        <tissue evidence="3">Liver</tissue>
    </source>
</reference>
<keyword evidence="2" id="KW-0812">Transmembrane</keyword>
<dbReference type="Proteomes" id="UP001066276">
    <property type="component" value="Chromosome 8"/>
</dbReference>
<keyword evidence="2" id="KW-0472">Membrane</keyword>
<proteinExistence type="predicted"/>